<gene>
    <name evidence="2" type="ORF">ETD96_22465</name>
</gene>
<name>A0A5S4GSK1_9ACTN</name>
<feature type="non-terminal residue" evidence="2">
    <location>
        <position position="551"/>
    </location>
</feature>
<sequence length="551" mass="58220">MTGSRPHARLRGRTAVLATACCALAGGGAVAATTAAGAAAGVVTVRSRVTGSDGASYSATNHLTDAARSPAPDGRRKEWLLVWAGDSGPGDSGTPDPDFLAVVDATRGTPDYGKVVNTVTIGGKTGNEPHHMQYTWRKGDRVYAGGIFSDTVYVFDVSRLPMIKLTGITLPEDTPCGSAPDAVTTLADGTAYATFMGGPNIAGPCTYTHGETRLGNGFAGTPGEIVRLDRDGRVLTEAPAATGRSEGAEHCPSLPPIAVPTCANPHGLGVREDLGVAVASDFAEPRLLINPEIEGGAPNGNRDTVRVFDIADRDRPRLRSVSRMPDGPRQEATPFGEEPRGIMETTVTHRRGHRGAFASSMPGGTVYYAPDITVPHPQWREVFDDYTAFKRLFPTDTPTSALDGGGWLQVSPDDRFLYHVVLTGGLAGSPPAHQQAGMIYTLDIRRLLAAGPKAKCRIDTLAEVAAGGTERDCPALVSALELNDPSTGGPHWAAMDNFRAAPNGLYRETDQISRIAVANYMLFTSHLDGDHKVCMVNVDPRGELALDTAFR</sequence>
<evidence type="ECO:0000313" key="3">
    <source>
        <dbReference type="Proteomes" id="UP000305238"/>
    </source>
</evidence>
<dbReference type="SUPFAM" id="SSF63825">
    <property type="entry name" value="YWTD domain"/>
    <property type="match status" value="1"/>
</dbReference>
<feature type="signal peptide" evidence="1">
    <location>
        <begin position="1"/>
        <end position="31"/>
    </location>
</feature>
<accession>A0A5S4GSK1</accession>
<dbReference type="OrthoDB" id="4269031at2"/>
<keyword evidence="1" id="KW-0732">Signal</keyword>
<protein>
    <submittedName>
        <fullName evidence="2">Uncharacterized protein</fullName>
    </submittedName>
</protein>
<keyword evidence="3" id="KW-1185">Reference proteome</keyword>
<evidence type="ECO:0000256" key="1">
    <source>
        <dbReference type="SAM" id="SignalP"/>
    </source>
</evidence>
<proteinExistence type="predicted"/>
<dbReference type="EMBL" id="VCKZ01000170">
    <property type="protein sequence ID" value="TMR35722.1"/>
    <property type="molecule type" value="Genomic_DNA"/>
</dbReference>
<organism evidence="2 3">
    <name type="scientific">Actinomadura geliboluensis</name>
    <dbReference type="NCBI Taxonomy" id="882440"/>
    <lineage>
        <taxon>Bacteria</taxon>
        <taxon>Bacillati</taxon>
        <taxon>Actinomycetota</taxon>
        <taxon>Actinomycetes</taxon>
        <taxon>Streptosporangiales</taxon>
        <taxon>Thermomonosporaceae</taxon>
        <taxon>Actinomadura</taxon>
    </lineage>
</organism>
<evidence type="ECO:0000313" key="2">
    <source>
        <dbReference type="EMBL" id="TMR35722.1"/>
    </source>
</evidence>
<dbReference type="RefSeq" id="WP_138638448.1">
    <property type="nucleotide sequence ID" value="NZ_VCKZ01000170.1"/>
</dbReference>
<dbReference type="AlphaFoldDB" id="A0A5S4GSK1"/>
<dbReference type="Proteomes" id="UP000305238">
    <property type="component" value="Unassembled WGS sequence"/>
</dbReference>
<feature type="chain" id="PRO_5024283506" evidence="1">
    <location>
        <begin position="32"/>
        <end position="551"/>
    </location>
</feature>
<comment type="caution">
    <text evidence="2">The sequence shown here is derived from an EMBL/GenBank/DDBJ whole genome shotgun (WGS) entry which is preliminary data.</text>
</comment>
<reference evidence="2 3" key="1">
    <citation type="submission" date="2019-05" db="EMBL/GenBank/DDBJ databases">
        <title>Draft genome sequence of Actinomadura geliboluensis A8036.</title>
        <authorList>
            <person name="Saricaoglu S."/>
            <person name="Isik K."/>
        </authorList>
    </citation>
    <scope>NUCLEOTIDE SEQUENCE [LARGE SCALE GENOMIC DNA]</scope>
    <source>
        <strain evidence="2 3">A8036</strain>
    </source>
</reference>